<dbReference type="InterPro" id="IPR005149">
    <property type="entry name" value="Tscrpt_reg_PadR_N"/>
</dbReference>
<dbReference type="PANTHER" id="PTHR33169">
    <property type="entry name" value="PADR-FAMILY TRANSCRIPTIONAL REGULATOR"/>
    <property type="match status" value="1"/>
</dbReference>
<reference evidence="2 3" key="1">
    <citation type="submission" date="2021-01" db="EMBL/GenBank/DDBJ databases">
        <title>WGS of actinomycetes isolated from Thailand.</title>
        <authorList>
            <person name="Thawai C."/>
        </authorList>
    </citation>
    <scope>NUCLEOTIDE SEQUENCE [LARGE SCALE GENOMIC DNA]</scope>
    <source>
        <strain evidence="2 3">CA3R110</strain>
    </source>
</reference>
<accession>A0ABS1PGA5</accession>
<proteinExistence type="predicted"/>
<dbReference type="SUPFAM" id="SSF46785">
    <property type="entry name" value="Winged helix' DNA-binding domain"/>
    <property type="match status" value="1"/>
</dbReference>
<dbReference type="InterPro" id="IPR052509">
    <property type="entry name" value="Metal_resp_DNA-bind_regulator"/>
</dbReference>
<protein>
    <submittedName>
        <fullName evidence="2">Helix-turn-helix transcriptional regulator</fullName>
    </submittedName>
</protein>
<dbReference type="Gene3D" id="1.10.10.10">
    <property type="entry name" value="Winged helix-like DNA-binding domain superfamily/Winged helix DNA-binding domain"/>
    <property type="match status" value="1"/>
</dbReference>
<evidence type="ECO:0000313" key="2">
    <source>
        <dbReference type="EMBL" id="MBL1111425.1"/>
    </source>
</evidence>
<sequence length="128" mass="13835">MPTAEPSSGEPSSGEPSSGWLRGMLPLLLVALLAQGDQHGYALVQQLAAQGFGTVRGGALYPVLGRLENDGLVEAHWQAGEGGPGRKVYRLTDAGWARLREERVGWEHFSGSVDRLLARVDDVDRERT</sequence>
<feature type="domain" description="Transcription regulator PadR N-terminal" evidence="1">
    <location>
        <begin position="30"/>
        <end position="101"/>
    </location>
</feature>
<dbReference type="PANTHER" id="PTHR33169:SF14">
    <property type="entry name" value="TRANSCRIPTIONAL REGULATOR RV3488"/>
    <property type="match status" value="1"/>
</dbReference>
<dbReference type="InterPro" id="IPR036388">
    <property type="entry name" value="WH-like_DNA-bd_sf"/>
</dbReference>
<evidence type="ECO:0000313" key="3">
    <source>
        <dbReference type="Proteomes" id="UP000621510"/>
    </source>
</evidence>
<dbReference type="RefSeq" id="WP_201847268.1">
    <property type="nucleotide sequence ID" value="NZ_JAERRG010000001.1"/>
</dbReference>
<dbReference type="Pfam" id="PF03551">
    <property type="entry name" value="PadR"/>
    <property type="match status" value="1"/>
</dbReference>
<dbReference type="EMBL" id="JAERRG010000001">
    <property type="protein sequence ID" value="MBL1111425.1"/>
    <property type="molecule type" value="Genomic_DNA"/>
</dbReference>
<keyword evidence="3" id="KW-1185">Reference proteome</keyword>
<gene>
    <name evidence="2" type="ORF">JK364_03225</name>
</gene>
<dbReference type="InterPro" id="IPR036390">
    <property type="entry name" value="WH_DNA-bd_sf"/>
</dbReference>
<organism evidence="2 3">
    <name type="scientific">Streptomyces endocoffeicus</name>
    <dbReference type="NCBI Taxonomy" id="2898945"/>
    <lineage>
        <taxon>Bacteria</taxon>
        <taxon>Bacillati</taxon>
        <taxon>Actinomycetota</taxon>
        <taxon>Actinomycetes</taxon>
        <taxon>Kitasatosporales</taxon>
        <taxon>Streptomycetaceae</taxon>
        <taxon>Streptomyces</taxon>
    </lineage>
</organism>
<comment type="caution">
    <text evidence="2">The sequence shown here is derived from an EMBL/GenBank/DDBJ whole genome shotgun (WGS) entry which is preliminary data.</text>
</comment>
<name>A0ABS1PGA5_9ACTN</name>
<dbReference type="Proteomes" id="UP000621510">
    <property type="component" value="Unassembled WGS sequence"/>
</dbReference>
<evidence type="ECO:0000259" key="1">
    <source>
        <dbReference type="Pfam" id="PF03551"/>
    </source>
</evidence>